<dbReference type="InterPro" id="IPR038898">
    <property type="entry name" value="BROX"/>
</dbReference>
<dbReference type="RefSeq" id="XP_073396908.1">
    <property type="nucleotide sequence ID" value="XM_073540807.1"/>
</dbReference>
<proteinExistence type="inferred from homology"/>
<feature type="domain" description="BRO1" evidence="3">
    <location>
        <begin position="62"/>
        <end position="460"/>
    </location>
</feature>
<reference evidence="4" key="3">
    <citation type="submission" date="2020-12" db="UniProtKB">
        <authorList>
            <consortium name="EnsemblPlants"/>
        </authorList>
    </citation>
    <scope>IDENTIFICATION</scope>
</reference>
<dbReference type="InterPro" id="IPR038499">
    <property type="entry name" value="BRO1_sf"/>
</dbReference>
<dbReference type="Proteomes" id="UP000006727">
    <property type="component" value="Chromosome 18"/>
</dbReference>
<evidence type="ECO:0000313" key="4">
    <source>
        <dbReference type="EnsemblPlants" id="Pp3c18_11800V3.15"/>
    </source>
</evidence>
<evidence type="ECO:0000256" key="2">
    <source>
        <dbReference type="SAM" id="SignalP"/>
    </source>
</evidence>
<dbReference type="EnsemblPlants" id="Pp3c18_11800V3.15">
    <property type="protein sequence ID" value="Pp3c18_11800V3.15"/>
    <property type="gene ID" value="Pp3c18_11800"/>
</dbReference>
<dbReference type="SMART" id="SM01041">
    <property type="entry name" value="BRO1"/>
    <property type="match status" value="1"/>
</dbReference>
<dbReference type="Gene3D" id="1.25.40.280">
    <property type="entry name" value="alix/aip1 like domains"/>
    <property type="match status" value="1"/>
</dbReference>
<dbReference type="AlphaFoldDB" id="A0A7I4BIJ7"/>
<sequence>MCLCLWRGVMFGGFCCSGVCWDVEHSVGGVRMFGDLNVRRKLNLRLQNYNRRKTDWHEQTRRSFQISFVCRRYCCRITLETMLLRYQEPVKLKTKRVVYEENYYARDSGTLEQLKELSTKRQAFEESINGSSKITPAIAREMAGGITSPILQDLQKLERYLPLLENLVKCVEEKKNNPKIVQWTTDLAIRWTSPLSGSSGKLFTGPKYFRVDDLRYELGMTFFLYGALQRELAMEVLSTDIVEAGALFRRASGIFKHLAENVLPPLQPFLPPDRGPEATASMAAVMSTICLAEAQAVTILKAEEKGTSGSLLAKLHYGVVQFLEEASLLLRTSAADWTDVSDKLRKFIGVCSVLHESRSQRYIAAEYTKVESFGVAIGILRYSLSRVQSVRPSEEVWKLPFRQELDTLRNMLRKADHENEFIWREKPPRVDELPALEGKQIVQPIAYQPFGLDREFIFVT</sequence>
<reference evidence="4 5" key="2">
    <citation type="journal article" date="2018" name="Plant J.">
        <title>The Physcomitrella patens chromosome-scale assembly reveals moss genome structure and evolution.</title>
        <authorList>
            <person name="Lang D."/>
            <person name="Ullrich K.K."/>
            <person name="Murat F."/>
            <person name="Fuchs J."/>
            <person name="Jenkins J."/>
            <person name="Haas F.B."/>
            <person name="Piednoel M."/>
            <person name="Gundlach H."/>
            <person name="Van Bel M."/>
            <person name="Meyberg R."/>
            <person name="Vives C."/>
            <person name="Morata J."/>
            <person name="Symeonidi A."/>
            <person name="Hiss M."/>
            <person name="Muchero W."/>
            <person name="Kamisugi Y."/>
            <person name="Saleh O."/>
            <person name="Blanc G."/>
            <person name="Decker E.L."/>
            <person name="van Gessel N."/>
            <person name="Grimwood J."/>
            <person name="Hayes R.D."/>
            <person name="Graham S.W."/>
            <person name="Gunter L.E."/>
            <person name="McDaniel S.F."/>
            <person name="Hoernstein S.N.W."/>
            <person name="Larsson A."/>
            <person name="Li F.W."/>
            <person name="Perroud P.F."/>
            <person name="Phillips J."/>
            <person name="Ranjan P."/>
            <person name="Rokshar D.S."/>
            <person name="Rothfels C.J."/>
            <person name="Schneider L."/>
            <person name="Shu S."/>
            <person name="Stevenson D.W."/>
            <person name="Thummler F."/>
            <person name="Tillich M."/>
            <person name="Villarreal Aguilar J.C."/>
            <person name="Widiez T."/>
            <person name="Wong G.K."/>
            <person name="Wymore A."/>
            <person name="Zhang Y."/>
            <person name="Zimmer A.D."/>
            <person name="Quatrano R.S."/>
            <person name="Mayer K.F.X."/>
            <person name="Goodstein D."/>
            <person name="Casacuberta J.M."/>
            <person name="Vandepoele K."/>
            <person name="Reski R."/>
            <person name="Cuming A.C."/>
            <person name="Tuskan G.A."/>
            <person name="Maumus F."/>
            <person name="Salse J."/>
            <person name="Schmutz J."/>
            <person name="Rensing S.A."/>
        </authorList>
    </citation>
    <scope>NUCLEOTIDE SEQUENCE [LARGE SCALE GENOMIC DNA]</scope>
    <source>
        <strain evidence="4 5">cv. Gransden 2004</strain>
    </source>
</reference>
<organism evidence="4 5">
    <name type="scientific">Physcomitrium patens</name>
    <name type="common">Spreading-leaved earth moss</name>
    <name type="synonym">Physcomitrella patens</name>
    <dbReference type="NCBI Taxonomy" id="3218"/>
    <lineage>
        <taxon>Eukaryota</taxon>
        <taxon>Viridiplantae</taxon>
        <taxon>Streptophyta</taxon>
        <taxon>Embryophyta</taxon>
        <taxon>Bryophyta</taxon>
        <taxon>Bryophytina</taxon>
        <taxon>Bryopsida</taxon>
        <taxon>Funariidae</taxon>
        <taxon>Funariales</taxon>
        <taxon>Funariaceae</taxon>
        <taxon>Physcomitrium</taxon>
    </lineage>
</organism>
<dbReference type="GeneID" id="112295448"/>
<evidence type="ECO:0000259" key="3">
    <source>
        <dbReference type="PROSITE" id="PS51180"/>
    </source>
</evidence>
<dbReference type="PROSITE" id="PS51180">
    <property type="entry name" value="BRO1"/>
    <property type="match status" value="1"/>
</dbReference>
<feature type="chain" id="PRO_5029568552" description="BRO1 domain-containing protein" evidence="2">
    <location>
        <begin position="21"/>
        <end position="460"/>
    </location>
</feature>
<reference evidence="4 5" key="1">
    <citation type="journal article" date="2008" name="Science">
        <title>The Physcomitrella genome reveals evolutionary insights into the conquest of land by plants.</title>
        <authorList>
            <person name="Rensing S."/>
            <person name="Lang D."/>
            <person name="Zimmer A."/>
            <person name="Terry A."/>
            <person name="Salamov A."/>
            <person name="Shapiro H."/>
            <person name="Nishiyama T."/>
            <person name="Perroud P.-F."/>
            <person name="Lindquist E."/>
            <person name="Kamisugi Y."/>
            <person name="Tanahashi T."/>
            <person name="Sakakibara K."/>
            <person name="Fujita T."/>
            <person name="Oishi K."/>
            <person name="Shin-I T."/>
            <person name="Kuroki Y."/>
            <person name="Toyoda A."/>
            <person name="Suzuki Y."/>
            <person name="Hashimoto A."/>
            <person name="Yamaguchi K."/>
            <person name="Sugano A."/>
            <person name="Kohara Y."/>
            <person name="Fujiyama A."/>
            <person name="Anterola A."/>
            <person name="Aoki S."/>
            <person name="Ashton N."/>
            <person name="Barbazuk W.B."/>
            <person name="Barker E."/>
            <person name="Bennetzen J."/>
            <person name="Bezanilla M."/>
            <person name="Blankenship R."/>
            <person name="Cho S.H."/>
            <person name="Dutcher S."/>
            <person name="Estelle M."/>
            <person name="Fawcett J.A."/>
            <person name="Gundlach H."/>
            <person name="Hanada K."/>
            <person name="Heyl A."/>
            <person name="Hicks K.A."/>
            <person name="Hugh J."/>
            <person name="Lohr M."/>
            <person name="Mayer K."/>
            <person name="Melkozernov A."/>
            <person name="Murata T."/>
            <person name="Nelson D."/>
            <person name="Pils B."/>
            <person name="Prigge M."/>
            <person name="Reiss B."/>
            <person name="Renner T."/>
            <person name="Rombauts S."/>
            <person name="Rushton P."/>
            <person name="Sanderfoot A."/>
            <person name="Schween G."/>
            <person name="Shiu S.-H."/>
            <person name="Stueber K."/>
            <person name="Theodoulou F.L."/>
            <person name="Tu H."/>
            <person name="Van de Peer Y."/>
            <person name="Verrier P.J."/>
            <person name="Waters E."/>
            <person name="Wood A."/>
            <person name="Yang L."/>
            <person name="Cove D."/>
            <person name="Cuming A."/>
            <person name="Hasebe M."/>
            <person name="Lucas S."/>
            <person name="Mishler D.B."/>
            <person name="Reski R."/>
            <person name="Grigoriev I."/>
            <person name="Quatrano R.S."/>
            <person name="Boore J.L."/>
        </authorList>
    </citation>
    <scope>NUCLEOTIDE SEQUENCE [LARGE SCALE GENOMIC DNA]</scope>
    <source>
        <strain evidence="4 5">cv. Gransden 2004</strain>
    </source>
</reference>
<accession>A0A7I4BIJ7</accession>
<protein>
    <recommendedName>
        <fullName evidence="3">BRO1 domain-containing protein</fullName>
    </recommendedName>
</protein>
<gene>
    <name evidence="4" type="primary">LOC112295448</name>
</gene>
<dbReference type="InParanoid" id="A0A7I4BIJ7"/>
<name>A0A7I4BIJ7_PHYPA</name>
<dbReference type="PANTHER" id="PTHR23032">
    <property type="entry name" value="BRO1 DOMAIN-CONTAINING PROTEIN BROX"/>
    <property type="match status" value="1"/>
</dbReference>
<dbReference type="EMBL" id="ABEU02000018">
    <property type="status" value="NOT_ANNOTATED_CDS"/>
    <property type="molecule type" value="Genomic_DNA"/>
</dbReference>
<dbReference type="Pfam" id="PF03097">
    <property type="entry name" value="BRO1"/>
    <property type="match status" value="1"/>
</dbReference>
<dbReference type="Gramene" id="Pp3c18_11800V3.15">
    <property type="protein sequence ID" value="Pp3c18_11800V3.15"/>
    <property type="gene ID" value="Pp3c18_11800"/>
</dbReference>
<dbReference type="CDD" id="cd09247">
    <property type="entry name" value="BRO1_Alix_like_2"/>
    <property type="match status" value="1"/>
</dbReference>
<keyword evidence="2" id="KW-0732">Signal</keyword>
<dbReference type="PANTHER" id="PTHR23032:SF20">
    <property type="entry name" value="ENDOSOMAL TARGETING BRO1-LIKE DOMAIN-CONTAINING PROTEIN"/>
    <property type="match status" value="1"/>
</dbReference>
<evidence type="ECO:0000313" key="5">
    <source>
        <dbReference type="Proteomes" id="UP000006727"/>
    </source>
</evidence>
<evidence type="ECO:0000256" key="1">
    <source>
        <dbReference type="ARBA" id="ARBA00008901"/>
    </source>
</evidence>
<dbReference type="InterPro" id="IPR004328">
    <property type="entry name" value="BRO1_dom"/>
</dbReference>
<keyword evidence="5" id="KW-1185">Reference proteome</keyword>
<comment type="similarity">
    <text evidence="1">Belongs to the BROX family.</text>
</comment>
<feature type="signal peptide" evidence="2">
    <location>
        <begin position="1"/>
        <end position="20"/>
    </location>
</feature>